<evidence type="ECO:0000313" key="1">
    <source>
        <dbReference type="EMBL" id="WOL10481.1"/>
    </source>
</evidence>
<organism evidence="1 2">
    <name type="scientific">Canna indica</name>
    <name type="common">Indian-shot</name>
    <dbReference type="NCBI Taxonomy" id="4628"/>
    <lineage>
        <taxon>Eukaryota</taxon>
        <taxon>Viridiplantae</taxon>
        <taxon>Streptophyta</taxon>
        <taxon>Embryophyta</taxon>
        <taxon>Tracheophyta</taxon>
        <taxon>Spermatophyta</taxon>
        <taxon>Magnoliopsida</taxon>
        <taxon>Liliopsida</taxon>
        <taxon>Zingiberales</taxon>
        <taxon>Cannaceae</taxon>
        <taxon>Canna</taxon>
    </lineage>
</organism>
<gene>
    <name evidence="1" type="ORF">Cni_G19238</name>
</gene>
<reference evidence="1 2" key="1">
    <citation type="submission" date="2023-10" db="EMBL/GenBank/DDBJ databases">
        <title>Chromosome-scale genome assembly provides insights into flower coloration mechanisms of Canna indica.</title>
        <authorList>
            <person name="Li C."/>
        </authorList>
    </citation>
    <scope>NUCLEOTIDE SEQUENCE [LARGE SCALE GENOMIC DNA]</scope>
    <source>
        <tissue evidence="1">Flower</tissue>
    </source>
</reference>
<protein>
    <submittedName>
        <fullName evidence="1">Uncharacterized protein</fullName>
    </submittedName>
</protein>
<dbReference type="Proteomes" id="UP001327560">
    <property type="component" value="Chromosome 6"/>
</dbReference>
<accession>A0AAQ3KR37</accession>
<evidence type="ECO:0000313" key="2">
    <source>
        <dbReference type="Proteomes" id="UP001327560"/>
    </source>
</evidence>
<dbReference type="EMBL" id="CP136895">
    <property type="protein sequence ID" value="WOL10481.1"/>
    <property type="molecule type" value="Genomic_DNA"/>
</dbReference>
<name>A0AAQ3KR37_9LILI</name>
<dbReference type="AlphaFoldDB" id="A0AAQ3KR37"/>
<sequence>MSAIMAKETLEIAVIFLLTRNFKEDYGYETTFNVYDDELAFHDEIGRDMVVDPELAALVWELERLQQQQHTSTKSSREEAERARGRRAFETLRPRGRECLRSNIAVKSRFYLVSWTPPVGEVGGDEEDKEFGIRQIWNDADEEFGISLQRHGADEDGVMEKTNQRHGADEDGVMEKTNRAQINWSQDFG</sequence>
<keyword evidence="2" id="KW-1185">Reference proteome</keyword>
<proteinExistence type="predicted"/>